<comment type="caution">
    <text evidence="1">The sequence shown here is derived from an EMBL/GenBank/DDBJ whole genome shotgun (WGS) entry which is preliminary data.</text>
</comment>
<dbReference type="OrthoDB" id="4350937at2"/>
<protein>
    <submittedName>
        <fullName evidence="1">Uncharacterized protein</fullName>
    </submittedName>
</protein>
<organism evidence="1 2">
    <name type="scientific">Kitasatospora acidiphila</name>
    <dbReference type="NCBI Taxonomy" id="2567942"/>
    <lineage>
        <taxon>Bacteria</taxon>
        <taxon>Bacillati</taxon>
        <taxon>Actinomycetota</taxon>
        <taxon>Actinomycetes</taxon>
        <taxon>Kitasatosporales</taxon>
        <taxon>Streptomycetaceae</taxon>
        <taxon>Kitasatospora</taxon>
    </lineage>
</organism>
<dbReference type="AlphaFoldDB" id="A0A540W624"/>
<evidence type="ECO:0000313" key="1">
    <source>
        <dbReference type="EMBL" id="TQF04471.1"/>
    </source>
</evidence>
<keyword evidence="2" id="KW-1185">Reference proteome</keyword>
<name>A0A540W624_9ACTN</name>
<dbReference type="EMBL" id="VIGB01000003">
    <property type="protein sequence ID" value="TQF04471.1"/>
    <property type="molecule type" value="Genomic_DNA"/>
</dbReference>
<evidence type="ECO:0000313" key="2">
    <source>
        <dbReference type="Proteomes" id="UP000319103"/>
    </source>
</evidence>
<reference evidence="1 2" key="1">
    <citation type="submission" date="2019-06" db="EMBL/GenBank/DDBJ databases">
        <title>Description of Kitasatospora acidophila sp. nov. isolated from pine grove soil, and reclassification of Streptomyces novaecaesareae to Kitasatospora novaeceasareae comb. nov.</title>
        <authorList>
            <person name="Kim M.J."/>
        </authorList>
    </citation>
    <scope>NUCLEOTIDE SEQUENCE [LARGE SCALE GENOMIC DNA]</scope>
    <source>
        <strain evidence="1 2">MMS16-CNU292</strain>
    </source>
</reference>
<sequence length="77" mass="8542">MSHRTWKDLRQRLHSLSDLGDEMRDGMDWGRARFLFAITALMAADAASLANDLETELLNLAMENGIDLPPLELGGDA</sequence>
<dbReference type="RefSeq" id="WP_141635042.1">
    <property type="nucleotide sequence ID" value="NZ_VIGB01000003.1"/>
</dbReference>
<gene>
    <name evidence="1" type="ORF">E6W39_22385</name>
</gene>
<accession>A0A540W624</accession>
<proteinExistence type="predicted"/>
<dbReference type="Proteomes" id="UP000319103">
    <property type="component" value="Unassembled WGS sequence"/>
</dbReference>